<evidence type="ECO:0000256" key="1">
    <source>
        <dbReference type="SAM" id="MobiDB-lite"/>
    </source>
</evidence>
<dbReference type="OMA" id="FNIHIVV"/>
<dbReference type="EMBL" id="CCYD01000291">
    <property type="protein sequence ID" value="CEG37821.1"/>
    <property type="molecule type" value="Genomic_DNA"/>
</dbReference>
<organism evidence="3 4">
    <name type="scientific">Plasmopara halstedii</name>
    <name type="common">Downy mildew of sunflower</name>
    <dbReference type="NCBI Taxonomy" id="4781"/>
    <lineage>
        <taxon>Eukaryota</taxon>
        <taxon>Sar</taxon>
        <taxon>Stramenopiles</taxon>
        <taxon>Oomycota</taxon>
        <taxon>Peronosporomycetes</taxon>
        <taxon>Peronosporales</taxon>
        <taxon>Peronosporaceae</taxon>
        <taxon>Plasmopara</taxon>
    </lineage>
</organism>
<proteinExistence type="predicted"/>
<dbReference type="GO" id="GO:0004843">
    <property type="term" value="F:cysteine-type deubiquitinase activity"/>
    <property type="evidence" value="ECO:0007669"/>
    <property type="project" value="TreeGrafter"/>
</dbReference>
<dbReference type="SUPFAM" id="SSF54001">
    <property type="entry name" value="Cysteine proteinases"/>
    <property type="match status" value="1"/>
</dbReference>
<dbReference type="Gene3D" id="3.90.70.80">
    <property type="match status" value="1"/>
</dbReference>
<keyword evidence="3" id="KW-0645">Protease</keyword>
<dbReference type="GO" id="GO:0016579">
    <property type="term" value="P:protein deubiquitination"/>
    <property type="evidence" value="ECO:0007669"/>
    <property type="project" value="TreeGrafter"/>
</dbReference>
<dbReference type="PANTHER" id="PTHR12419:SF7">
    <property type="entry name" value="OTU DOMAIN-CONTAINING PROTEIN 3"/>
    <property type="match status" value="1"/>
</dbReference>
<dbReference type="InterPro" id="IPR050704">
    <property type="entry name" value="Peptidase_C85-like"/>
</dbReference>
<dbReference type="OrthoDB" id="415023at2759"/>
<feature type="region of interest" description="Disordered" evidence="1">
    <location>
        <begin position="16"/>
        <end position="43"/>
    </location>
</feature>
<dbReference type="InterPro" id="IPR003323">
    <property type="entry name" value="OTU_dom"/>
</dbReference>
<dbReference type="AlphaFoldDB" id="A0A0P1AAD2"/>
<dbReference type="RefSeq" id="XP_024574190.1">
    <property type="nucleotide sequence ID" value="XM_024723188.1"/>
</dbReference>
<dbReference type="GO" id="GO:0006508">
    <property type="term" value="P:proteolysis"/>
    <property type="evidence" value="ECO:0007669"/>
    <property type="project" value="UniProtKB-KW"/>
</dbReference>
<keyword evidence="3" id="KW-0378">Hydrolase</keyword>
<sequence length="368" mass="41860">MRSWLTLNLRNLTSTGSQQESQCPVAITQERDNGNSTNRQRPTMKYPNVYRVEYSSFSCNVEERDAAWTSNAQIKVHFEALNWAVIPIFRDGNCLFRAISDQLYNNELFHQDIRRRSMDVIDSNRKEFQSFIENEQIGAYSARMRQDGKPGGHVELYAIARLFNIHIVVHTGPARKLRVTNNNLKGSVNSPYRTLHLLYKDRHYNSLIQRKQLVPRMTSISANKVVGVQESKIVRIQDLTRHSQRSNPFEQSVREQQSVNELIVLYDETNLAECGVQLPKQVMFDKGKRRGGGTTLFSLVHNPSSRKSSTSSTVSTAPSASEMEDQANESDSNVSILRRHESMAPTHCAVPVEFPRKTIFSKGRATAA</sequence>
<dbReference type="PROSITE" id="PS50802">
    <property type="entry name" value="OTU"/>
    <property type="match status" value="1"/>
</dbReference>
<reference evidence="4" key="1">
    <citation type="submission" date="2014-09" db="EMBL/GenBank/DDBJ databases">
        <authorList>
            <person name="Sharma Rahul"/>
            <person name="Thines Marco"/>
        </authorList>
    </citation>
    <scope>NUCLEOTIDE SEQUENCE [LARGE SCALE GENOMIC DNA]</scope>
</reference>
<dbReference type="STRING" id="4781.A0A0P1AAD2"/>
<dbReference type="PANTHER" id="PTHR12419">
    <property type="entry name" value="OTU DOMAIN CONTAINING PROTEIN"/>
    <property type="match status" value="1"/>
</dbReference>
<keyword evidence="4" id="KW-1185">Reference proteome</keyword>
<protein>
    <submittedName>
        <fullName evidence="3">OTU (Ovarian tumor)-like cysteine protease</fullName>
    </submittedName>
</protein>
<evidence type="ECO:0000313" key="4">
    <source>
        <dbReference type="Proteomes" id="UP000054928"/>
    </source>
</evidence>
<feature type="region of interest" description="Disordered" evidence="1">
    <location>
        <begin position="295"/>
        <end position="333"/>
    </location>
</feature>
<dbReference type="CDD" id="cd22771">
    <property type="entry name" value="OTU_plant_OTU7-like"/>
    <property type="match status" value="1"/>
</dbReference>
<feature type="compositionally biased region" description="Low complexity" evidence="1">
    <location>
        <begin position="303"/>
        <end position="321"/>
    </location>
</feature>
<dbReference type="InterPro" id="IPR038765">
    <property type="entry name" value="Papain-like_cys_pep_sf"/>
</dbReference>
<accession>A0A0P1AAD2</accession>
<feature type="domain" description="OTU" evidence="2">
    <location>
        <begin position="83"/>
        <end position="210"/>
    </location>
</feature>
<name>A0A0P1AAD2_PLAHL</name>
<dbReference type="Proteomes" id="UP000054928">
    <property type="component" value="Unassembled WGS sequence"/>
</dbReference>
<dbReference type="GeneID" id="36400930"/>
<evidence type="ECO:0000259" key="2">
    <source>
        <dbReference type="PROSITE" id="PS50802"/>
    </source>
</evidence>
<dbReference type="Pfam" id="PF02338">
    <property type="entry name" value="OTU"/>
    <property type="match status" value="1"/>
</dbReference>
<evidence type="ECO:0000313" key="3">
    <source>
        <dbReference type="EMBL" id="CEG37821.1"/>
    </source>
</evidence>